<evidence type="ECO:0000256" key="6">
    <source>
        <dbReference type="SAM" id="MobiDB-lite"/>
    </source>
</evidence>
<dbReference type="InterPro" id="IPR051258">
    <property type="entry name" value="Diverse_Substrate_Transporter"/>
</dbReference>
<proteinExistence type="predicted"/>
<dbReference type="OrthoDB" id="78162at2157"/>
<comment type="caution">
    <text evidence="9">The sequence shown here is derived from an EMBL/GenBank/DDBJ whole genome shotgun (WGS) entry which is preliminary data.</text>
</comment>
<keyword evidence="2" id="KW-1003">Cell membrane</keyword>
<keyword evidence="4 7" id="KW-1133">Transmembrane helix</keyword>
<evidence type="ECO:0000256" key="2">
    <source>
        <dbReference type="ARBA" id="ARBA00022475"/>
    </source>
</evidence>
<feature type="transmembrane region" description="Helical" evidence="7">
    <location>
        <begin position="251"/>
        <end position="270"/>
    </location>
</feature>
<feature type="transmembrane region" description="Helical" evidence="7">
    <location>
        <begin position="7"/>
        <end position="26"/>
    </location>
</feature>
<feature type="transmembrane region" description="Helical" evidence="7">
    <location>
        <begin position="186"/>
        <end position="207"/>
    </location>
</feature>
<dbReference type="AlphaFoldDB" id="A0A7K4HNM2"/>
<dbReference type="GO" id="GO:0005886">
    <property type="term" value="C:plasma membrane"/>
    <property type="evidence" value="ECO:0007669"/>
    <property type="project" value="UniProtKB-SubCell"/>
</dbReference>
<feature type="domain" description="EamA" evidence="8">
    <location>
        <begin position="9"/>
        <end position="148"/>
    </location>
</feature>
<gene>
    <name evidence="9" type="ORF">HWN36_05420</name>
</gene>
<dbReference type="InterPro" id="IPR000620">
    <property type="entry name" value="EamA_dom"/>
</dbReference>
<dbReference type="PANTHER" id="PTHR42920">
    <property type="entry name" value="OS03G0707200 PROTEIN-RELATED"/>
    <property type="match status" value="1"/>
</dbReference>
<reference evidence="9 10" key="1">
    <citation type="submission" date="2020-06" db="EMBL/GenBank/DDBJ databases">
        <title>Methanofollis fontis sp. nov., a methanogen isolated from marine sediments near a cold seep at Four-Way Closure Ridge offshore southwestern Taiwan.</title>
        <authorList>
            <person name="Chen S.-C."/>
            <person name="Teng N.-H."/>
            <person name="Lin Y.-S."/>
            <person name="Lai M.-C."/>
            <person name="Chen H.-H."/>
            <person name="Wang C.-C."/>
        </authorList>
    </citation>
    <scope>NUCLEOTIDE SEQUENCE [LARGE SCALE GENOMIC DNA]</scope>
    <source>
        <strain evidence="9 10">DSM 2702</strain>
    </source>
</reference>
<dbReference type="Proteomes" id="UP000570823">
    <property type="component" value="Unassembled WGS sequence"/>
</dbReference>
<evidence type="ECO:0000256" key="7">
    <source>
        <dbReference type="SAM" id="Phobius"/>
    </source>
</evidence>
<feature type="transmembrane region" description="Helical" evidence="7">
    <location>
        <begin position="133"/>
        <end position="150"/>
    </location>
</feature>
<dbReference type="PANTHER" id="PTHR42920:SF11">
    <property type="entry name" value="INNER MEMBRANE PROTEIN YTFF"/>
    <property type="match status" value="1"/>
</dbReference>
<feature type="transmembrane region" description="Helical" evidence="7">
    <location>
        <begin position="38"/>
        <end position="57"/>
    </location>
</feature>
<feature type="compositionally biased region" description="Basic and acidic residues" evidence="6">
    <location>
        <begin position="330"/>
        <end position="353"/>
    </location>
</feature>
<organism evidence="9 10">
    <name type="scientific">Methanofollis tationis</name>
    <dbReference type="NCBI Taxonomy" id="81417"/>
    <lineage>
        <taxon>Archaea</taxon>
        <taxon>Methanobacteriati</taxon>
        <taxon>Methanobacteriota</taxon>
        <taxon>Stenosarchaea group</taxon>
        <taxon>Methanomicrobia</taxon>
        <taxon>Methanomicrobiales</taxon>
        <taxon>Methanomicrobiaceae</taxon>
        <taxon>Methanofollis</taxon>
    </lineage>
</organism>
<dbReference type="InterPro" id="IPR037185">
    <property type="entry name" value="EmrE-like"/>
</dbReference>
<dbReference type="Pfam" id="PF00892">
    <property type="entry name" value="EamA"/>
    <property type="match status" value="2"/>
</dbReference>
<feature type="transmembrane region" description="Helical" evidence="7">
    <location>
        <begin position="156"/>
        <end position="174"/>
    </location>
</feature>
<evidence type="ECO:0000313" key="9">
    <source>
        <dbReference type="EMBL" id="NVO66762.1"/>
    </source>
</evidence>
<evidence type="ECO:0000256" key="5">
    <source>
        <dbReference type="ARBA" id="ARBA00023136"/>
    </source>
</evidence>
<comment type="subcellular location">
    <subcellularLocation>
        <location evidence="1">Cell membrane</location>
        <topology evidence="1">Multi-pass membrane protein</topology>
    </subcellularLocation>
</comment>
<evidence type="ECO:0000256" key="4">
    <source>
        <dbReference type="ARBA" id="ARBA00022989"/>
    </source>
</evidence>
<dbReference type="SUPFAM" id="SSF103481">
    <property type="entry name" value="Multidrug resistance efflux transporter EmrE"/>
    <property type="match status" value="2"/>
</dbReference>
<keyword evidence="10" id="KW-1185">Reference proteome</keyword>
<protein>
    <submittedName>
        <fullName evidence="9">DMT family transporter</fullName>
    </submittedName>
</protein>
<feature type="transmembrane region" description="Helical" evidence="7">
    <location>
        <begin position="276"/>
        <end position="292"/>
    </location>
</feature>
<feature type="transmembrane region" description="Helical" evidence="7">
    <location>
        <begin position="78"/>
        <end position="98"/>
    </location>
</feature>
<name>A0A7K4HNM2_9EURY</name>
<feature type="transmembrane region" description="Helical" evidence="7">
    <location>
        <begin position="219"/>
        <end position="239"/>
    </location>
</feature>
<accession>A0A7K4HNM2</accession>
<feature type="transmembrane region" description="Helical" evidence="7">
    <location>
        <begin position="104"/>
        <end position="126"/>
    </location>
</feature>
<dbReference type="EMBL" id="JABXWR010000001">
    <property type="protein sequence ID" value="NVO66762.1"/>
    <property type="molecule type" value="Genomic_DNA"/>
</dbReference>
<feature type="compositionally biased region" description="Basic and acidic residues" evidence="6">
    <location>
        <begin position="304"/>
        <end position="321"/>
    </location>
</feature>
<dbReference type="RefSeq" id="WP_176788429.1">
    <property type="nucleotide sequence ID" value="NZ_JABXWR010000001.1"/>
</dbReference>
<sequence length="360" mass="37554">MAARTSLPYFYAIAAAALFGSGAPFAKVLLGGIGPATLAGLLYMGSGLGMAAYLAVVRLGGNDRGAVEASLCRSDLPWIAGVVIFGGFLAPLTLMLSLQATPAATAALLLNFEAVATAGIAALLFAEAVGRRTWAALGLITASCLILSLAEGGPGGFSLAALGILLACTFWGLDNNFSRNVSAKDPLATVMIKGIGAGILSLLLAHLLAEPFPAPGPALIAMAVGLLSYGGLTSVLFLLSLRRVGSARTGSLLAISPFFGIVVSFALFAAPPDGPFYLALPVMAAGACLLVTERHSHPHEHLPTVHEHRHRHDDLHHDHPHLPGTVPPDRNGEHSHPHVHEGTRHEHPHVPDIHHRHRHD</sequence>
<feature type="domain" description="EamA" evidence="8">
    <location>
        <begin position="160"/>
        <end position="291"/>
    </location>
</feature>
<keyword evidence="5 7" id="KW-0472">Membrane</keyword>
<evidence type="ECO:0000259" key="8">
    <source>
        <dbReference type="Pfam" id="PF00892"/>
    </source>
</evidence>
<evidence type="ECO:0000256" key="3">
    <source>
        <dbReference type="ARBA" id="ARBA00022692"/>
    </source>
</evidence>
<evidence type="ECO:0000313" key="10">
    <source>
        <dbReference type="Proteomes" id="UP000570823"/>
    </source>
</evidence>
<keyword evidence="3 7" id="KW-0812">Transmembrane</keyword>
<feature type="region of interest" description="Disordered" evidence="6">
    <location>
        <begin position="304"/>
        <end position="360"/>
    </location>
</feature>
<evidence type="ECO:0000256" key="1">
    <source>
        <dbReference type="ARBA" id="ARBA00004651"/>
    </source>
</evidence>